<organism evidence="1 2">
    <name type="scientific">Rhizobium sullae</name>
    <name type="common">Rhizobium hedysari</name>
    <dbReference type="NCBI Taxonomy" id="50338"/>
    <lineage>
        <taxon>Bacteria</taxon>
        <taxon>Pseudomonadati</taxon>
        <taxon>Pseudomonadota</taxon>
        <taxon>Alphaproteobacteria</taxon>
        <taxon>Hyphomicrobiales</taxon>
        <taxon>Rhizobiaceae</taxon>
        <taxon>Rhizobium/Agrobacterium group</taxon>
        <taxon>Rhizobium</taxon>
    </lineage>
</organism>
<proteinExistence type="predicted"/>
<protein>
    <submittedName>
        <fullName evidence="1">Uncharacterized protein</fullName>
    </submittedName>
</protein>
<dbReference type="Proteomes" id="UP000294576">
    <property type="component" value="Unassembled WGS sequence"/>
</dbReference>
<dbReference type="AlphaFoldDB" id="A0A4R3QAW7"/>
<dbReference type="EMBL" id="SMBH01000003">
    <property type="protein sequence ID" value="TCU17894.1"/>
    <property type="molecule type" value="Genomic_DNA"/>
</dbReference>
<name>A0A4R3QAW7_RHISU</name>
<evidence type="ECO:0000313" key="1">
    <source>
        <dbReference type="EMBL" id="TCU17894.1"/>
    </source>
</evidence>
<comment type="caution">
    <text evidence="1">The sequence shown here is derived from an EMBL/GenBank/DDBJ whole genome shotgun (WGS) entry which is preliminary data.</text>
</comment>
<gene>
    <name evidence="1" type="ORF">EV132_10310</name>
</gene>
<sequence length="39" mass="4496">MWTSGRTLPLVYMIVLPQALLGFQNWTCFLCRDRPVVVA</sequence>
<evidence type="ECO:0000313" key="2">
    <source>
        <dbReference type="Proteomes" id="UP000294576"/>
    </source>
</evidence>
<accession>A0A4R3QAW7</accession>
<reference evidence="1 2" key="1">
    <citation type="submission" date="2019-03" db="EMBL/GenBank/DDBJ databases">
        <title>Genomic Encyclopedia of Type Strains, Phase IV (KMG-V): Genome sequencing to study the core and pangenomes of soil and plant-associated prokaryotes.</title>
        <authorList>
            <person name="Whitman W."/>
        </authorList>
    </citation>
    <scope>NUCLEOTIDE SEQUENCE [LARGE SCALE GENOMIC DNA]</scope>
    <source>
        <strain evidence="1 2">Hc14</strain>
    </source>
</reference>